<feature type="domain" description="CAAX prenyl protease 2/Lysostaphin resistance protein A-like" evidence="2">
    <location>
        <begin position="133"/>
        <end position="218"/>
    </location>
</feature>
<keyword evidence="1" id="KW-1133">Transmembrane helix</keyword>
<proteinExistence type="predicted"/>
<dbReference type="OrthoDB" id="3429192at2"/>
<dbReference type="Pfam" id="PF02517">
    <property type="entry name" value="Rce1-like"/>
    <property type="match status" value="1"/>
</dbReference>
<sequence length="291" mass="32929">MNSSIQFGTDVKKLNRMLLLYIFLETLVMLIIEPVLMALKFGEDLIFFLAPAITTCFVTYYLVKRYQKKFELTIPLKISDDFKFIQYLKFVVMALGAAWLTSLVIGFIMNSLSGIVIFETPDFSTKDNFIVNICLIIYAVIVAPISEELIFRGLILGKLKQYGDVFASIIVSLLFALIHGNLPQSIPTFIVSLFLCWVTLQSNSIIPAISIHMINNAVAQLGDINNEVFQLVINILIVIIIIIAVVLIVKEFRNRSEFKLQYRVKDYFKNVSGIVILILSILMIIGSIKIV</sequence>
<dbReference type="AlphaFoldDB" id="A0A1I0D1N1"/>
<dbReference type="Proteomes" id="UP000198558">
    <property type="component" value="Unassembled WGS sequence"/>
</dbReference>
<feature type="transmembrane region" description="Helical" evidence="1">
    <location>
        <begin position="129"/>
        <end position="150"/>
    </location>
</feature>
<dbReference type="InterPro" id="IPR003675">
    <property type="entry name" value="Rce1/LyrA-like_dom"/>
</dbReference>
<evidence type="ECO:0000313" key="4">
    <source>
        <dbReference type="Proteomes" id="UP000198558"/>
    </source>
</evidence>
<dbReference type="InterPro" id="IPR052710">
    <property type="entry name" value="CAAX_protease"/>
</dbReference>
<evidence type="ECO:0000256" key="1">
    <source>
        <dbReference type="SAM" id="Phobius"/>
    </source>
</evidence>
<dbReference type="EMBL" id="FOIN01000004">
    <property type="protein sequence ID" value="SET25831.1"/>
    <property type="molecule type" value="Genomic_DNA"/>
</dbReference>
<dbReference type="GeneID" id="78287727"/>
<keyword evidence="1" id="KW-0472">Membrane</keyword>
<dbReference type="GO" id="GO:0006508">
    <property type="term" value="P:proteolysis"/>
    <property type="evidence" value="ECO:0007669"/>
    <property type="project" value="UniProtKB-KW"/>
</dbReference>
<keyword evidence="3" id="KW-0378">Hydrolase</keyword>
<evidence type="ECO:0000313" key="3">
    <source>
        <dbReference type="EMBL" id="SET25831.1"/>
    </source>
</evidence>
<dbReference type="PANTHER" id="PTHR36435:SF1">
    <property type="entry name" value="CAAX AMINO TERMINAL PROTEASE FAMILY PROTEIN"/>
    <property type="match status" value="1"/>
</dbReference>
<feature type="transmembrane region" description="Helical" evidence="1">
    <location>
        <begin position="84"/>
        <end position="109"/>
    </location>
</feature>
<feature type="transmembrane region" description="Helical" evidence="1">
    <location>
        <begin position="270"/>
        <end position="290"/>
    </location>
</feature>
<keyword evidence="4" id="KW-1185">Reference proteome</keyword>
<organism evidence="3 4">
    <name type="scientific">Thomasclavelia cocleata</name>
    <dbReference type="NCBI Taxonomy" id="69824"/>
    <lineage>
        <taxon>Bacteria</taxon>
        <taxon>Bacillati</taxon>
        <taxon>Bacillota</taxon>
        <taxon>Erysipelotrichia</taxon>
        <taxon>Erysipelotrichales</taxon>
        <taxon>Coprobacillaceae</taxon>
        <taxon>Thomasclavelia</taxon>
    </lineage>
</organism>
<feature type="transmembrane region" description="Helical" evidence="1">
    <location>
        <begin position="45"/>
        <end position="63"/>
    </location>
</feature>
<keyword evidence="3" id="KW-0645">Protease</keyword>
<dbReference type="RefSeq" id="WP_092352533.1">
    <property type="nucleotide sequence ID" value="NZ_FOIN01000004.1"/>
</dbReference>
<protein>
    <submittedName>
        <fullName evidence="3">CAAX protease self-immunity</fullName>
    </submittedName>
</protein>
<feature type="transmembrane region" description="Helical" evidence="1">
    <location>
        <begin position="162"/>
        <end position="182"/>
    </location>
</feature>
<dbReference type="GO" id="GO:0080120">
    <property type="term" value="P:CAAX-box protein maturation"/>
    <property type="evidence" value="ECO:0007669"/>
    <property type="project" value="UniProtKB-ARBA"/>
</dbReference>
<keyword evidence="1" id="KW-0812">Transmembrane</keyword>
<evidence type="ECO:0000259" key="2">
    <source>
        <dbReference type="Pfam" id="PF02517"/>
    </source>
</evidence>
<feature type="transmembrane region" description="Helical" evidence="1">
    <location>
        <begin position="228"/>
        <end position="249"/>
    </location>
</feature>
<gene>
    <name evidence="3" type="ORF">SAMN04489758_104111</name>
</gene>
<reference evidence="4" key="1">
    <citation type="submission" date="2016-10" db="EMBL/GenBank/DDBJ databases">
        <authorList>
            <person name="Varghese N."/>
            <person name="Submissions S."/>
        </authorList>
    </citation>
    <scope>NUCLEOTIDE SEQUENCE [LARGE SCALE GENOMIC DNA]</scope>
    <source>
        <strain evidence="4">DSM 1551</strain>
    </source>
</reference>
<name>A0A1I0D1N1_9FIRM</name>
<dbReference type="PANTHER" id="PTHR36435">
    <property type="entry name" value="SLR1288 PROTEIN"/>
    <property type="match status" value="1"/>
</dbReference>
<feature type="transmembrane region" description="Helical" evidence="1">
    <location>
        <begin position="18"/>
        <end position="39"/>
    </location>
</feature>
<dbReference type="GO" id="GO:0004175">
    <property type="term" value="F:endopeptidase activity"/>
    <property type="evidence" value="ECO:0007669"/>
    <property type="project" value="UniProtKB-ARBA"/>
</dbReference>
<accession>A0A1I0D1N1</accession>